<evidence type="ECO:0000313" key="1">
    <source>
        <dbReference type="EMBL" id="SEQ41376.1"/>
    </source>
</evidence>
<protein>
    <submittedName>
        <fullName evidence="1">Uncharacterized protein</fullName>
    </submittedName>
</protein>
<dbReference type="Proteomes" id="UP000198749">
    <property type="component" value="Unassembled WGS sequence"/>
</dbReference>
<keyword evidence="2" id="KW-1185">Reference proteome</keyword>
<sequence length="86" mass="9347">MIVDGEICGCHDDGRFFCAGVNVCLNDICDWVQQHKSEGSVPDTQWLNKISNVILNRTVQICYSPAGDSQTGNPNVCGGGHYIDNC</sequence>
<organism evidence="1 2">
    <name type="scientific">Amphritea atlantica</name>
    <dbReference type="NCBI Taxonomy" id="355243"/>
    <lineage>
        <taxon>Bacteria</taxon>
        <taxon>Pseudomonadati</taxon>
        <taxon>Pseudomonadota</taxon>
        <taxon>Gammaproteobacteria</taxon>
        <taxon>Oceanospirillales</taxon>
        <taxon>Oceanospirillaceae</taxon>
        <taxon>Amphritea</taxon>
    </lineage>
</organism>
<dbReference type="EMBL" id="FOGB01000003">
    <property type="protein sequence ID" value="SEQ41376.1"/>
    <property type="molecule type" value="Genomic_DNA"/>
</dbReference>
<name>A0A1H9FU38_9GAMM</name>
<gene>
    <name evidence="1" type="ORF">SAMN03080615_01439</name>
</gene>
<reference evidence="2" key="1">
    <citation type="submission" date="2016-10" db="EMBL/GenBank/DDBJ databases">
        <authorList>
            <person name="Varghese N."/>
            <person name="Submissions S."/>
        </authorList>
    </citation>
    <scope>NUCLEOTIDE SEQUENCE [LARGE SCALE GENOMIC DNA]</scope>
    <source>
        <strain evidence="2">DSM 18887</strain>
    </source>
</reference>
<dbReference type="AlphaFoldDB" id="A0A1H9FU38"/>
<accession>A0A1H9FU38</accession>
<evidence type="ECO:0000313" key="2">
    <source>
        <dbReference type="Proteomes" id="UP000198749"/>
    </source>
</evidence>
<proteinExistence type="predicted"/>